<dbReference type="Proteomes" id="UP001148662">
    <property type="component" value="Unassembled WGS sequence"/>
</dbReference>
<gene>
    <name evidence="1" type="ORF">NM688_g2261</name>
</gene>
<sequence>MSLVNAAASAGTFTWGASFLAVIRGTHFSAITFDIVARLAPFISIPLHAVARRSVYERASSAGIGTEAACWRRPTFSRHISDKYASVFERHPHDYKQQTIFVSLKRISLHGLRQRTHHRPTDSFVEISVCSEDDVKIHTRVIEDNLNPVWEFSPPHKLRLYPSSSIRFAIYRRRKTESLGAKLLGVFEAPLFTFLDERDVLHPLDTKKCITTETGKIRVDLEVDTSGVKVELDSMFDNAEEKLHHAKDVLAESDHGGSAMKHAMDSLSQLVKLVDGIVEIHPWCKTAWTLLSSVCKAINSQRDNDGAVNELLDELRNALAYTRECRDLKPVPNTTNVIKALARLVAEGATVIDAYMKHSRAGRTLRSASGVSQELDRIKHCRAQLVELQEKLKLNLLICTWKNGTVHPITRSPAALQS</sequence>
<reference evidence="1" key="1">
    <citation type="submission" date="2022-07" db="EMBL/GenBank/DDBJ databases">
        <title>Genome Sequence of Phlebia brevispora.</title>
        <authorList>
            <person name="Buettner E."/>
        </authorList>
    </citation>
    <scope>NUCLEOTIDE SEQUENCE</scope>
    <source>
        <strain evidence="1">MPL23</strain>
    </source>
</reference>
<evidence type="ECO:0000313" key="1">
    <source>
        <dbReference type="EMBL" id="KAJ3556017.1"/>
    </source>
</evidence>
<evidence type="ECO:0000313" key="2">
    <source>
        <dbReference type="Proteomes" id="UP001148662"/>
    </source>
</evidence>
<keyword evidence="2" id="KW-1185">Reference proteome</keyword>
<proteinExistence type="predicted"/>
<comment type="caution">
    <text evidence="1">The sequence shown here is derived from an EMBL/GenBank/DDBJ whole genome shotgun (WGS) entry which is preliminary data.</text>
</comment>
<organism evidence="1 2">
    <name type="scientific">Phlebia brevispora</name>
    <dbReference type="NCBI Taxonomy" id="194682"/>
    <lineage>
        <taxon>Eukaryota</taxon>
        <taxon>Fungi</taxon>
        <taxon>Dikarya</taxon>
        <taxon>Basidiomycota</taxon>
        <taxon>Agaricomycotina</taxon>
        <taxon>Agaricomycetes</taxon>
        <taxon>Polyporales</taxon>
        <taxon>Meruliaceae</taxon>
        <taxon>Phlebia</taxon>
    </lineage>
</organism>
<dbReference type="EMBL" id="JANHOG010000278">
    <property type="protein sequence ID" value="KAJ3556017.1"/>
    <property type="molecule type" value="Genomic_DNA"/>
</dbReference>
<protein>
    <submittedName>
        <fullName evidence="1">Uncharacterized protein</fullName>
    </submittedName>
</protein>
<name>A0ACC1T9H2_9APHY</name>
<accession>A0ACC1T9H2</accession>